<gene>
    <name evidence="9" type="ORF">GCM10010339_77060</name>
</gene>
<evidence type="ECO:0000256" key="6">
    <source>
        <dbReference type="ARBA" id="ARBA00023033"/>
    </source>
</evidence>
<dbReference type="Proteomes" id="UP000655443">
    <property type="component" value="Unassembled WGS sequence"/>
</dbReference>
<evidence type="ECO:0000256" key="5">
    <source>
        <dbReference type="ARBA" id="ARBA00023004"/>
    </source>
</evidence>
<evidence type="ECO:0000313" key="10">
    <source>
        <dbReference type="Proteomes" id="UP000655443"/>
    </source>
</evidence>
<proteinExistence type="inferred from homology"/>
<evidence type="ECO:0000256" key="7">
    <source>
        <dbReference type="RuleBase" id="RU000461"/>
    </source>
</evidence>
<name>A0A919D5U5_9ACTN</name>
<dbReference type="Gene3D" id="1.10.630.10">
    <property type="entry name" value="Cytochrome P450"/>
    <property type="match status" value="1"/>
</dbReference>
<dbReference type="FunFam" id="1.10.630.10:FF:000018">
    <property type="entry name" value="Cytochrome P450 monooxygenase"/>
    <property type="match status" value="1"/>
</dbReference>
<protein>
    <submittedName>
        <fullName evidence="9">Cytochrome P450</fullName>
    </submittedName>
</protein>
<keyword evidence="4 7" id="KW-0560">Oxidoreductase</keyword>
<dbReference type="GO" id="GO:0005506">
    <property type="term" value="F:iron ion binding"/>
    <property type="evidence" value="ECO:0007669"/>
    <property type="project" value="InterPro"/>
</dbReference>
<keyword evidence="10" id="KW-1185">Reference proteome</keyword>
<evidence type="ECO:0000256" key="4">
    <source>
        <dbReference type="ARBA" id="ARBA00023002"/>
    </source>
</evidence>
<keyword evidence="6 7" id="KW-0503">Monooxygenase</keyword>
<dbReference type="RefSeq" id="WP_189958248.1">
    <property type="nucleotide sequence ID" value="NZ_BMVG01000035.1"/>
</dbReference>
<dbReference type="SUPFAM" id="SSF48264">
    <property type="entry name" value="Cytochrome P450"/>
    <property type="match status" value="1"/>
</dbReference>
<dbReference type="AlphaFoldDB" id="A0A919D5U5"/>
<dbReference type="GO" id="GO:0004497">
    <property type="term" value="F:monooxygenase activity"/>
    <property type="evidence" value="ECO:0007669"/>
    <property type="project" value="UniProtKB-KW"/>
</dbReference>
<sequence length="426" mass="46273">MSDSQQATAPRGGAVGEFPLDMSDPALQADPYPAYRFLRDEHPVLRGPLGAFLVSRHADCEALLRDRRMGKDFANSKFFQQVMGEAGDEPPPFLGLGLDDFDAKLFMLTDPPEHTRLRSLVAQAFTPATIERLRSAVAGIVDELLGDLPERFDLMERLGTPLPIRVLGRMLGIPAADQARFTVWSTEIAGMLDLDVELPPEAARARREAVAQCTDYFLDLARRRAESDGGDDLVSQLVRARDEGSALTTQEIAATCVLLVVAAQETFSNLIGNAGIVFARHPHAFTRLAADRSAADATLTEILRLEPAAHQVGRIALEDIELHGQRIERGDAVILLVASANRDERAFTDPDAFDIDRAGPAHLSFGRGIHYCLGAPLATMMAKEALYGLTARIDSLSLADDSIAYKPGMGLRGPARLDVVVERKAA</sequence>
<dbReference type="InterPro" id="IPR002397">
    <property type="entry name" value="Cyt_P450_B"/>
</dbReference>
<evidence type="ECO:0000256" key="8">
    <source>
        <dbReference type="SAM" id="MobiDB-lite"/>
    </source>
</evidence>
<keyword evidence="2 7" id="KW-0349">Heme</keyword>
<dbReference type="CDD" id="cd20625">
    <property type="entry name" value="CYP164-like"/>
    <property type="match status" value="1"/>
</dbReference>
<dbReference type="GO" id="GO:0016705">
    <property type="term" value="F:oxidoreductase activity, acting on paired donors, with incorporation or reduction of molecular oxygen"/>
    <property type="evidence" value="ECO:0007669"/>
    <property type="project" value="InterPro"/>
</dbReference>
<dbReference type="PANTHER" id="PTHR46696:SF1">
    <property type="entry name" value="CYTOCHROME P450 YJIB-RELATED"/>
    <property type="match status" value="1"/>
</dbReference>
<dbReference type="InterPro" id="IPR036396">
    <property type="entry name" value="Cyt_P450_sf"/>
</dbReference>
<reference evidence="9" key="1">
    <citation type="journal article" date="2014" name="Int. J. Syst. Evol. Microbiol.">
        <title>Complete genome sequence of Corynebacterium casei LMG S-19264T (=DSM 44701T), isolated from a smear-ripened cheese.</title>
        <authorList>
            <consortium name="US DOE Joint Genome Institute (JGI-PGF)"/>
            <person name="Walter F."/>
            <person name="Albersmeier A."/>
            <person name="Kalinowski J."/>
            <person name="Ruckert C."/>
        </authorList>
    </citation>
    <scope>NUCLEOTIDE SEQUENCE</scope>
    <source>
        <strain evidence="9">JCM 4714</strain>
    </source>
</reference>
<dbReference type="EMBL" id="BMVG01000035">
    <property type="protein sequence ID" value="GHE12678.1"/>
    <property type="molecule type" value="Genomic_DNA"/>
</dbReference>
<dbReference type="InterPro" id="IPR001128">
    <property type="entry name" value="Cyt_P450"/>
</dbReference>
<reference evidence="9" key="2">
    <citation type="submission" date="2020-09" db="EMBL/GenBank/DDBJ databases">
        <authorList>
            <person name="Sun Q."/>
            <person name="Ohkuma M."/>
        </authorList>
    </citation>
    <scope>NUCLEOTIDE SEQUENCE</scope>
    <source>
        <strain evidence="9">JCM 4714</strain>
    </source>
</reference>
<dbReference type="Pfam" id="PF00067">
    <property type="entry name" value="p450"/>
    <property type="match status" value="1"/>
</dbReference>
<evidence type="ECO:0000256" key="1">
    <source>
        <dbReference type="ARBA" id="ARBA00010617"/>
    </source>
</evidence>
<dbReference type="PRINTS" id="PR00359">
    <property type="entry name" value="BP450"/>
</dbReference>
<feature type="region of interest" description="Disordered" evidence="8">
    <location>
        <begin position="1"/>
        <end position="22"/>
    </location>
</feature>
<comment type="caution">
    <text evidence="9">The sequence shown here is derived from an EMBL/GenBank/DDBJ whole genome shotgun (WGS) entry which is preliminary data.</text>
</comment>
<keyword evidence="5 7" id="KW-0408">Iron</keyword>
<dbReference type="GO" id="GO:0020037">
    <property type="term" value="F:heme binding"/>
    <property type="evidence" value="ECO:0007669"/>
    <property type="project" value="InterPro"/>
</dbReference>
<dbReference type="InterPro" id="IPR017972">
    <property type="entry name" value="Cyt_P450_CS"/>
</dbReference>
<evidence type="ECO:0000256" key="3">
    <source>
        <dbReference type="ARBA" id="ARBA00022723"/>
    </source>
</evidence>
<dbReference type="PROSITE" id="PS00086">
    <property type="entry name" value="CYTOCHROME_P450"/>
    <property type="match status" value="1"/>
</dbReference>
<evidence type="ECO:0000313" key="9">
    <source>
        <dbReference type="EMBL" id="GHE12678.1"/>
    </source>
</evidence>
<evidence type="ECO:0000256" key="2">
    <source>
        <dbReference type="ARBA" id="ARBA00022617"/>
    </source>
</evidence>
<comment type="similarity">
    <text evidence="1 7">Belongs to the cytochrome P450 family.</text>
</comment>
<keyword evidence="3 7" id="KW-0479">Metal-binding</keyword>
<dbReference type="PANTHER" id="PTHR46696">
    <property type="entry name" value="P450, PUTATIVE (EUROFUNG)-RELATED"/>
    <property type="match status" value="1"/>
</dbReference>
<accession>A0A919D5U5</accession>
<organism evidence="9 10">
    <name type="scientific">Streptomyces alanosinicus</name>
    <dbReference type="NCBI Taxonomy" id="68171"/>
    <lineage>
        <taxon>Bacteria</taxon>
        <taxon>Bacillati</taxon>
        <taxon>Actinomycetota</taxon>
        <taxon>Actinomycetes</taxon>
        <taxon>Kitasatosporales</taxon>
        <taxon>Streptomycetaceae</taxon>
        <taxon>Streptomyces</taxon>
    </lineage>
</organism>